<sequence>LSLDEEILAKPGYKQEFKCVFSTFEVFGIFFSIIWLFPVIASALIYAMLNGGPSAMVWGWFIGSLFRLSIGIRMAELATAN</sequence>
<feature type="transmembrane region" description="Helical" evidence="6">
    <location>
        <begin position="24"/>
        <end position="49"/>
    </location>
</feature>
<proteinExistence type="predicted"/>
<dbReference type="GO" id="GO:0022857">
    <property type="term" value="F:transmembrane transporter activity"/>
    <property type="evidence" value="ECO:0007669"/>
    <property type="project" value="UniProtKB-ARBA"/>
</dbReference>
<feature type="transmembrane region" description="Helical" evidence="6">
    <location>
        <begin position="55"/>
        <end position="75"/>
    </location>
</feature>
<comment type="subcellular location">
    <subcellularLocation>
        <location evidence="1">Membrane</location>
        <topology evidence="1">Multi-pass membrane protein</topology>
    </subcellularLocation>
</comment>
<protein>
    <submittedName>
        <fullName evidence="7">Uncharacterized protein</fullName>
    </submittedName>
</protein>
<feature type="non-terminal residue" evidence="7">
    <location>
        <position position="1"/>
    </location>
</feature>
<keyword evidence="3 6" id="KW-0812">Transmembrane</keyword>
<evidence type="ECO:0000256" key="2">
    <source>
        <dbReference type="ARBA" id="ARBA00022448"/>
    </source>
</evidence>
<evidence type="ECO:0000313" key="8">
    <source>
        <dbReference type="Proteomes" id="UP000886523"/>
    </source>
</evidence>
<evidence type="ECO:0000256" key="6">
    <source>
        <dbReference type="SAM" id="Phobius"/>
    </source>
</evidence>
<dbReference type="OrthoDB" id="4476201at2759"/>
<gene>
    <name evidence="7" type="ORF">BS47DRAFT_1259749</name>
</gene>
<reference evidence="7" key="1">
    <citation type="journal article" date="2020" name="Nat. Commun.">
        <title>Large-scale genome sequencing of mycorrhizal fungi provides insights into the early evolution of symbiotic traits.</title>
        <authorList>
            <person name="Miyauchi S."/>
            <person name="Kiss E."/>
            <person name="Kuo A."/>
            <person name="Drula E."/>
            <person name="Kohler A."/>
            <person name="Sanchez-Garcia M."/>
            <person name="Morin E."/>
            <person name="Andreopoulos B."/>
            <person name="Barry K.W."/>
            <person name="Bonito G."/>
            <person name="Buee M."/>
            <person name="Carver A."/>
            <person name="Chen C."/>
            <person name="Cichocki N."/>
            <person name="Clum A."/>
            <person name="Culley D."/>
            <person name="Crous P.W."/>
            <person name="Fauchery L."/>
            <person name="Girlanda M."/>
            <person name="Hayes R.D."/>
            <person name="Keri Z."/>
            <person name="LaButti K."/>
            <person name="Lipzen A."/>
            <person name="Lombard V."/>
            <person name="Magnuson J."/>
            <person name="Maillard F."/>
            <person name="Murat C."/>
            <person name="Nolan M."/>
            <person name="Ohm R.A."/>
            <person name="Pangilinan J."/>
            <person name="Pereira M.F."/>
            <person name="Perotto S."/>
            <person name="Peter M."/>
            <person name="Pfister S."/>
            <person name="Riley R."/>
            <person name="Sitrit Y."/>
            <person name="Stielow J.B."/>
            <person name="Szollosi G."/>
            <person name="Zifcakova L."/>
            <person name="Stursova M."/>
            <person name="Spatafora J.W."/>
            <person name="Tedersoo L."/>
            <person name="Vaario L.M."/>
            <person name="Yamada A."/>
            <person name="Yan M."/>
            <person name="Wang P."/>
            <person name="Xu J."/>
            <person name="Bruns T."/>
            <person name="Baldrian P."/>
            <person name="Vilgalys R."/>
            <person name="Dunand C."/>
            <person name="Henrissat B."/>
            <person name="Grigoriev I.V."/>
            <person name="Hibbett D."/>
            <person name="Nagy L.G."/>
            <person name="Martin F.M."/>
        </authorList>
    </citation>
    <scope>NUCLEOTIDE SEQUENCE</scope>
    <source>
        <strain evidence="7">UP504</strain>
    </source>
</reference>
<feature type="non-terminal residue" evidence="7">
    <location>
        <position position="81"/>
    </location>
</feature>
<dbReference type="GO" id="GO:0016020">
    <property type="term" value="C:membrane"/>
    <property type="evidence" value="ECO:0007669"/>
    <property type="project" value="UniProtKB-SubCell"/>
</dbReference>
<dbReference type="PANTHER" id="PTHR45649">
    <property type="entry name" value="AMINO-ACID PERMEASE BAT1"/>
    <property type="match status" value="1"/>
</dbReference>
<accession>A0A9P6AP55</accession>
<keyword evidence="4 6" id="KW-1133">Transmembrane helix</keyword>
<dbReference type="EMBL" id="MU129035">
    <property type="protein sequence ID" value="KAF9509435.1"/>
    <property type="molecule type" value="Genomic_DNA"/>
</dbReference>
<evidence type="ECO:0000313" key="7">
    <source>
        <dbReference type="EMBL" id="KAF9509435.1"/>
    </source>
</evidence>
<comment type="caution">
    <text evidence="7">The sequence shown here is derived from an EMBL/GenBank/DDBJ whole genome shotgun (WGS) entry which is preliminary data.</text>
</comment>
<organism evidence="7 8">
    <name type="scientific">Hydnum rufescens UP504</name>
    <dbReference type="NCBI Taxonomy" id="1448309"/>
    <lineage>
        <taxon>Eukaryota</taxon>
        <taxon>Fungi</taxon>
        <taxon>Dikarya</taxon>
        <taxon>Basidiomycota</taxon>
        <taxon>Agaricomycotina</taxon>
        <taxon>Agaricomycetes</taxon>
        <taxon>Cantharellales</taxon>
        <taxon>Hydnaceae</taxon>
        <taxon>Hydnum</taxon>
    </lineage>
</organism>
<evidence type="ECO:0000256" key="3">
    <source>
        <dbReference type="ARBA" id="ARBA00022692"/>
    </source>
</evidence>
<dbReference type="PANTHER" id="PTHR45649:SF6">
    <property type="entry name" value="GABA-SPECIFIC PERMEASE"/>
    <property type="match status" value="1"/>
</dbReference>
<evidence type="ECO:0000256" key="4">
    <source>
        <dbReference type="ARBA" id="ARBA00022989"/>
    </source>
</evidence>
<evidence type="ECO:0000256" key="5">
    <source>
        <dbReference type="ARBA" id="ARBA00023136"/>
    </source>
</evidence>
<dbReference type="AlphaFoldDB" id="A0A9P6AP55"/>
<dbReference type="Proteomes" id="UP000886523">
    <property type="component" value="Unassembled WGS sequence"/>
</dbReference>
<keyword evidence="5 6" id="KW-0472">Membrane</keyword>
<evidence type="ECO:0000256" key="1">
    <source>
        <dbReference type="ARBA" id="ARBA00004141"/>
    </source>
</evidence>
<keyword evidence="8" id="KW-1185">Reference proteome</keyword>
<name>A0A9P6AP55_9AGAM</name>
<keyword evidence="2" id="KW-0813">Transport</keyword>